<protein>
    <recommendedName>
        <fullName evidence="5">DUF4124 domain-containing protein</fullName>
    </recommendedName>
</protein>
<evidence type="ECO:0000313" key="3">
    <source>
        <dbReference type="EMBL" id="MCG2577597.1"/>
    </source>
</evidence>
<accession>A0ABS9K340</accession>
<keyword evidence="2" id="KW-0732">Signal</keyword>
<reference evidence="3" key="1">
    <citation type="submission" date="2022-01" db="EMBL/GenBank/DDBJ databases">
        <authorList>
            <person name="Jo J.-H."/>
            <person name="Im W.-T."/>
        </authorList>
    </citation>
    <scope>NUCLEOTIDE SEQUENCE</scope>
    <source>
        <strain evidence="3">XY25</strain>
    </source>
</reference>
<organism evidence="3 4">
    <name type="scientific">Dechloromonas hankyongensis</name>
    <dbReference type="NCBI Taxonomy" id="2908002"/>
    <lineage>
        <taxon>Bacteria</taxon>
        <taxon>Pseudomonadati</taxon>
        <taxon>Pseudomonadota</taxon>
        <taxon>Betaproteobacteria</taxon>
        <taxon>Rhodocyclales</taxon>
        <taxon>Azonexaceae</taxon>
        <taxon>Dechloromonas</taxon>
    </lineage>
</organism>
<dbReference type="RefSeq" id="WP_275710866.1">
    <property type="nucleotide sequence ID" value="NZ_JAKLTN010000002.1"/>
</dbReference>
<name>A0ABS9K340_9RHOO</name>
<evidence type="ECO:0000256" key="1">
    <source>
        <dbReference type="SAM" id="MobiDB-lite"/>
    </source>
</evidence>
<proteinExistence type="predicted"/>
<feature type="compositionally biased region" description="Low complexity" evidence="1">
    <location>
        <begin position="116"/>
        <end position="125"/>
    </location>
</feature>
<dbReference type="Proteomes" id="UP001165384">
    <property type="component" value="Unassembled WGS sequence"/>
</dbReference>
<sequence>MRSSALLLLLSMTASASMADAYRCIEGGKVTISNVPCVASKVVRSDNPSPEAISDVMRENARQEAYLAQREKQHRDDQAAMQRHAAEVARMYPQTPEPVKPSSPGISFGGCGLGGSCPTTSTRSR</sequence>
<feature type="region of interest" description="Disordered" evidence="1">
    <location>
        <begin position="94"/>
        <end position="125"/>
    </location>
</feature>
<comment type="caution">
    <text evidence="3">The sequence shown here is derived from an EMBL/GenBank/DDBJ whole genome shotgun (WGS) entry which is preliminary data.</text>
</comment>
<evidence type="ECO:0000256" key="2">
    <source>
        <dbReference type="SAM" id="SignalP"/>
    </source>
</evidence>
<dbReference type="EMBL" id="JAKLTN010000002">
    <property type="protein sequence ID" value="MCG2577597.1"/>
    <property type="molecule type" value="Genomic_DNA"/>
</dbReference>
<feature type="signal peptide" evidence="2">
    <location>
        <begin position="1"/>
        <end position="19"/>
    </location>
</feature>
<keyword evidence="4" id="KW-1185">Reference proteome</keyword>
<evidence type="ECO:0008006" key="5">
    <source>
        <dbReference type="Google" id="ProtNLM"/>
    </source>
</evidence>
<gene>
    <name evidence="3" type="ORF">LZ012_11395</name>
</gene>
<evidence type="ECO:0000313" key="4">
    <source>
        <dbReference type="Proteomes" id="UP001165384"/>
    </source>
</evidence>
<feature type="chain" id="PRO_5046230671" description="DUF4124 domain-containing protein" evidence="2">
    <location>
        <begin position="20"/>
        <end position="125"/>
    </location>
</feature>